<dbReference type="RefSeq" id="WP_165690751.1">
    <property type="nucleotide sequence ID" value="NZ_FUXL01000001.1"/>
</dbReference>
<dbReference type="Pfam" id="PF16998">
    <property type="entry name" value="17kDa_Anti_2"/>
    <property type="match status" value="1"/>
</dbReference>
<protein>
    <submittedName>
        <fullName evidence="4">Surface antigen</fullName>
    </submittedName>
</protein>
<keyword evidence="5" id="KW-1185">Reference proteome</keyword>
<reference evidence="5" key="1">
    <citation type="submission" date="2017-02" db="EMBL/GenBank/DDBJ databases">
        <authorList>
            <person name="Varghese N."/>
            <person name="Submissions S."/>
        </authorList>
    </citation>
    <scope>NUCLEOTIDE SEQUENCE [LARGE SCALE GENOMIC DNA]</scope>
    <source>
        <strain evidence="5">USBA 369</strain>
    </source>
</reference>
<dbReference type="InterPro" id="IPR039567">
    <property type="entry name" value="Gly-zipper"/>
</dbReference>
<accession>A0A1T4LK19</accession>
<dbReference type="STRING" id="1365950.SAMN05428963_101255"/>
<feature type="region of interest" description="Disordered" evidence="1">
    <location>
        <begin position="72"/>
        <end position="101"/>
    </location>
</feature>
<gene>
    <name evidence="4" type="ORF">SAMN05428963_101255</name>
</gene>
<dbReference type="Proteomes" id="UP000190135">
    <property type="component" value="Unassembled WGS sequence"/>
</dbReference>
<dbReference type="EMBL" id="FUXL01000001">
    <property type="protein sequence ID" value="SJZ55112.1"/>
    <property type="molecule type" value="Genomic_DNA"/>
</dbReference>
<dbReference type="PROSITE" id="PS51257">
    <property type="entry name" value="PROKAR_LIPOPROTEIN"/>
    <property type="match status" value="1"/>
</dbReference>
<dbReference type="AlphaFoldDB" id="A0A1T4LK19"/>
<evidence type="ECO:0000256" key="1">
    <source>
        <dbReference type="SAM" id="MobiDB-lite"/>
    </source>
</evidence>
<evidence type="ECO:0000259" key="2">
    <source>
        <dbReference type="Pfam" id="PF13488"/>
    </source>
</evidence>
<proteinExistence type="predicted"/>
<feature type="domain" description="Glycine zipper" evidence="2">
    <location>
        <begin position="7"/>
        <end position="51"/>
    </location>
</feature>
<organism evidence="4 5">
    <name type="scientific">Consotaella salsifontis</name>
    <dbReference type="NCBI Taxonomy" id="1365950"/>
    <lineage>
        <taxon>Bacteria</taxon>
        <taxon>Pseudomonadati</taxon>
        <taxon>Pseudomonadota</taxon>
        <taxon>Alphaproteobacteria</taxon>
        <taxon>Hyphomicrobiales</taxon>
        <taxon>Aurantimonadaceae</taxon>
        <taxon>Consotaella</taxon>
    </lineage>
</organism>
<evidence type="ECO:0000259" key="3">
    <source>
        <dbReference type="Pfam" id="PF16998"/>
    </source>
</evidence>
<dbReference type="InterPro" id="IPR032635">
    <property type="entry name" value="Anti_2"/>
</dbReference>
<evidence type="ECO:0000313" key="4">
    <source>
        <dbReference type="EMBL" id="SJZ55112.1"/>
    </source>
</evidence>
<feature type="domain" description="Surface antigen" evidence="3">
    <location>
        <begin position="79"/>
        <end position="141"/>
    </location>
</feature>
<name>A0A1T4LK19_9HYPH</name>
<evidence type="ECO:0000313" key="5">
    <source>
        <dbReference type="Proteomes" id="UP000190135"/>
    </source>
</evidence>
<dbReference type="Pfam" id="PF13488">
    <property type="entry name" value="Gly-zipper_Omp"/>
    <property type="match status" value="1"/>
</dbReference>
<sequence>MGPKTATGAGAGAMVGGLACALAGGKTGQCLVAAVAGAIVGGAIGAQLDERDRQRRQAALMEAVREEQYWASQRRHAAAKPSTPRKVAWTNPDTGNRGTITPLRTVVKNDRECRVMQETYFKDGEPITGETTVCKQADGSWS</sequence>